<sequence>MLPKGTNHPAIYRAVTDRLSPVEKRNDAVSGWISNQLTTTQALFLFSFLTRSPLPLQDVIDNLYCK</sequence>
<dbReference type="EMBL" id="QKUF01000019">
    <property type="protein sequence ID" value="PZW25291.1"/>
    <property type="molecule type" value="Genomic_DNA"/>
</dbReference>
<keyword evidence="2" id="KW-1185">Reference proteome</keyword>
<dbReference type="Proteomes" id="UP000248806">
    <property type="component" value="Unassembled WGS sequence"/>
</dbReference>
<organism evidence="1 2">
    <name type="scientific">Thermosporothrix hazakensis</name>
    <dbReference type="NCBI Taxonomy" id="644383"/>
    <lineage>
        <taxon>Bacteria</taxon>
        <taxon>Bacillati</taxon>
        <taxon>Chloroflexota</taxon>
        <taxon>Ktedonobacteria</taxon>
        <taxon>Ktedonobacterales</taxon>
        <taxon>Thermosporotrichaceae</taxon>
        <taxon>Thermosporothrix</taxon>
    </lineage>
</organism>
<reference evidence="1 2" key="1">
    <citation type="submission" date="2018-06" db="EMBL/GenBank/DDBJ databases">
        <title>Genomic Encyclopedia of Archaeal and Bacterial Type Strains, Phase II (KMG-II): from individual species to whole genera.</title>
        <authorList>
            <person name="Goeker M."/>
        </authorList>
    </citation>
    <scope>NUCLEOTIDE SEQUENCE [LARGE SCALE GENOMIC DNA]</scope>
    <source>
        <strain evidence="1 2">ATCC BAA-1881</strain>
    </source>
</reference>
<gene>
    <name evidence="1" type="ORF">EI42_04343</name>
</gene>
<name>A0A326UB57_THEHA</name>
<proteinExistence type="predicted"/>
<evidence type="ECO:0000313" key="1">
    <source>
        <dbReference type="EMBL" id="PZW25291.1"/>
    </source>
</evidence>
<evidence type="ECO:0000313" key="2">
    <source>
        <dbReference type="Proteomes" id="UP000248806"/>
    </source>
</evidence>
<comment type="caution">
    <text evidence="1">The sequence shown here is derived from an EMBL/GenBank/DDBJ whole genome shotgun (WGS) entry which is preliminary data.</text>
</comment>
<accession>A0A326UB57</accession>
<protein>
    <submittedName>
        <fullName evidence="1">Uncharacterized protein</fullName>
    </submittedName>
</protein>
<dbReference type="AlphaFoldDB" id="A0A326UB57"/>